<keyword evidence="4" id="KW-0325">Glycoprotein</keyword>
<dbReference type="GO" id="GO:0031505">
    <property type="term" value="P:fungal-type cell wall organization"/>
    <property type="evidence" value="ECO:0007669"/>
    <property type="project" value="TreeGrafter"/>
</dbReference>
<dbReference type="GO" id="GO:0005886">
    <property type="term" value="C:plasma membrane"/>
    <property type="evidence" value="ECO:0007669"/>
    <property type="project" value="UniProtKB-SubCell"/>
</dbReference>
<dbReference type="GO" id="GO:0071970">
    <property type="term" value="P:fungal-type cell wall (1-&gt;3)-beta-D-glucan biosynthetic process"/>
    <property type="evidence" value="ECO:0007669"/>
    <property type="project" value="TreeGrafter"/>
</dbReference>
<reference evidence="8" key="1">
    <citation type="submission" date="2023-06" db="EMBL/GenBank/DDBJ databases">
        <title>Genome-scale phylogeny and comparative genomics of the fungal order Sordariales.</title>
        <authorList>
            <consortium name="Lawrence Berkeley National Laboratory"/>
            <person name="Hensen N."/>
            <person name="Bonometti L."/>
            <person name="Westerberg I."/>
            <person name="Brannstrom I.O."/>
            <person name="Guillou S."/>
            <person name="Cros-Aarteil S."/>
            <person name="Calhoun S."/>
            <person name="Haridas S."/>
            <person name="Kuo A."/>
            <person name="Mondo S."/>
            <person name="Pangilinan J."/>
            <person name="Riley R."/>
            <person name="Labutti K."/>
            <person name="Andreopoulos B."/>
            <person name="Lipzen A."/>
            <person name="Chen C."/>
            <person name="Yanf M."/>
            <person name="Daum C."/>
            <person name="Ng V."/>
            <person name="Clum A."/>
            <person name="Steindorff A."/>
            <person name="Ohm R."/>
            <person name="Martin F."/>
            <person name="Silar P."/>
            <person name="Natvig D."/>
            <person name="Lalanne C."/>
            <person name="Gautier V."/>
            <person name="Ament-Velasquez S.L."/>
            <person name="Kruys A."/>
            <person name="Hutchinson M.I."/>
            <person name="Powell A.J."/>
            <person name="Barry K."/>
            <person name="Miller A.N."/>
            <person name="Grigoriev I.V."/>
            <person name="Debuchy R."/>
            <person name="Gladieux P."/>
            <person name="Thoren M.H."/>
            <person name="Johannesson H."/>
        </authorList>
    </citation>
    <scope>NUCLEOTIDE SEQUENCE</scope>
    <source>
        <strain evidence="8">CBS 307.81</strain>
    </source>
</reference>
<dbReference type="GO" id="GO:0042124">
    <property type="term" value="F:1,3-beta-glucanosyltransferase activity"/>
    <property type="evidence" value="ECO:0007669"/>
    <property type="project" value="TreeGrafter"/>
</dbReference>
<feature type="region of interest" description="Disordered" evidence="6">
    <location>
        <begin position="380"/>
        <end position="408"/>
    </location>
</feature>
<accession>A0AA39ZJE9</accession>
<comment type="similarity">
    <text evidence="2 5">Belongs to the glycosyl hydrolase 72 family.</text>
</comment>
<sequence>MSAILRSKFRTALPLFLSTFQGLVEAVSPVSVKGTKLYDESGAQFFLKGTVYVAGDNRNDPLLNTTQCQIDAEHLKNVGANAVYIYSIDVSKLGQHRGCMDEFDKQGIYVWLQLGQLPMVLSRNDNTPKWDLSFYTTWTSIIDSFSEFDNMLAFGIGQETINGTSVTTLVAPSVKAAARDLKLFRDKRGYRPIPISYTAGDFEQYRLLTAQYLTCGPAESSVDLYGVNIFNNCSDIKLDRLRSEFSNHHTPVVFAEDGCFPDSREFSEVQTFFGEPEFSRIFSGMNIYQWGRNEFGFALVVYGDEADQNLGQPGAFLPAYTSLQQVWSETIPQSTSRDAYTFSSTQLPCPTANSQVGWLVDGAVALPVISGLDINTVTARTRRPRSTSSTSVTAVPTESGNNAGDREPVVANSGMPAGAIAGMAIGVVIAAVGGAGAAFWFLRRRKSRQGGPDDHDGPYEKAAADSERLSTAKTELPDQERAANELEGGFQHHHQLPTKADWKYPLEAGSKPVSELPDGAGRPGDHYELEGSPVHEPGYSPGAELPAPGPKQSNFTN</sequence>
<evidence type="ECO:0000256" key="1">
    <source>
        <dbReference type="ARBA" id="ARBA00004609"/>
    </source>
</evidence>
<dbReference type="InterPro" id="IPR017853">
    <property type="entry name" value="GH"/>
</dbReference>
<evidence type="ECO:0000256" key="3">
    <source>
        <dbReference type="ARBA" id="ARBA00022729"/>
    </source>
</evidence>
<keyword evidence="7" id="KW-1133">Transmembrane helix</keyword>
<dbReference type="AlphaFoldDB" id="A0AA39ZJE9"/>
<comment type="caution">
    <text evidence="8">The sequence shown here is derived from an EMBL/GenBank/DDBJ whole genome shotgun (WGS) entry which is preliminary data.</text>
</comment>
<evidence type="ECO:0000313" key="8">
    <source>
        <dbReference type="EMBL" id="KAK0672143.1"/>
    </source>
</evidence>
<dbReference type="EC" id="2.4.1.-" evidence="5"/>
<feature type="signal peptide" evidence="5">
    <location>
        <begin position="1"/>
        <end position="26"/>
    </location>
</feature>
<dbReference type="Proteomes" id="UP001174997">
    <property type="component" value="Unassembled WGS sequence"/>
</dbReference>
<evidence type="ECO:0000256" key="5">
    <source>
        <dbReference type="RuleBase" id="RU361209"/>
    </source>
</evidence>
<organism evidence="8 9">
    <name type="scientific">Cercophora samala</name>
    <dbReference type="NCBI Taxonomy" id="330535"/>
    <lineage>
        <taxon>Eukaryota</taxon>
        <taxon>Fungi</taxon>
        <taxon>Dikarya</taxon>
        <taxon>Ascomycota</taxon>
        <taxon>Pezizomycotina</taxon>
        <taxon>Sordariomycetes</taxon>
        <taxon>Sordariomycetidae</taxon>
        <taxon>Sordariales</taxon>
        <taxon>Lasiosphaeriaceae</taxon>
        <taxon>Cercophora</taxon>
    </lineage>
</organism>
<dbReference type="Pfam" id="PF03198">
    <property type="entry name" value="Glyco_hydro_72"/>
    <property type="match status" value="1"/>
</dbReference>
<evidence type="ECO:0000313" key="9">
    <source>
        <dbReference type="Proteomes" id="UP001174997"/>
    </source>
</evidence>
<dbReference type="EMBL" id="JAULSY010000015">
    <property type="protein sequence ID" value="KAK0672143.1"/>
    <property type="molecule type" value="Genomic_DNA"/>
</dbReference>
<keyword evidence="5" id="KW-0808">Transferase</keyword>
<feature type="region of interest" description="Disordered" evidence="6">
    <location>
        <begin position="447"/>
        <end position="475"/>
    </location>
</feature>
<evidence type="ECO:0000256" key="2">
    <source>
        <dbReference type="ARBA" id="ARBA00007528"/>
    </source>
</evidence>
<dbReference type="PANTHER" id="PTHR31468">
    <property type="entry name" value="1,3-BETA-GLUCANOSYLTRANSFERASE GAS1"/>
    <property type="match status" value="1"/>
</dbReference>
<keyword evidence="9" id="KW-1185">Reference proteome</keyword>
<keyword evidence="5" id="KW-0449">Lipoprotein</keyword>
<keyword evidence="3 5" id="KW-0732">Signal</keyword>
<feature type="transmembrane region" description="Helical" evidence="7">
    <location>
        <begin position="419"/>
        <end position="442"/>
    </location>
</feature>
<evidence type="ECO:0000256" key="7">
    <source>
        <dbReference type="SAM" id="Phobius"/>
    </source>
</evidence>
<dbReference type="Gene3D" id="3.20.20.80">
    <property type="entry name" value="Glycosidases"/>
    <property type="match status" value="1"/>
</dbReference>
<comment type="subcellular location">
    <subcellularLocation>
        <location evidence="1 5">Cell membrane</location>
        <topology evidence="1 5">Lipid-anchor</topology>
        <topology evidence="1 5">GPI-anchor</topology>
    </subcellularLocation>
</comment>
<protein>
    <recommendedName>
        <fullName evidence="5">1,3-beta-glucanosyltransferase</fullName>
        <ecNumber evidence="5">2.4.1.-</ecNumber>
    </recommendedName>
</protein>
<dbReference type="GO" id="GO:0098552">
    <property type="term" value="C:side of membrane"/>
    <property type="evidence" value="ECO:0007669"/>
    <property type="project" value="UniProtKB-KW"/>
</dbReference>
<name>A0AA39ZJE9_9PEZI</name>
<keyword evidence="7" id="KW-0812">Transmembrane</keyword>
<evidence type="ECO:0000256" key="4">
    <source>
        <dbReference type="ARBA" id="ARBA00023180"/>
    </source>
</evidence>
<feature type="compositionally biased region" description="Low complexity" evidence="6">
    <location>
        <begin position="386"/>
        <end position="397"/>
    </location>
</feature>
<gene>
    <name evidence="8" type="ORF">QBC41DRAFT_244129</name>
</gene>
<feature type="chain" id="PRO_5041487498" description="1,3-beta-glucanosyltransferase" evidence="5">
    <location>
        <begin position="27"/>
        <end position="557"/>
    </location>
</feature>
<proteinExistence type="inferred from homology"/>
<keyword evidence="5" id="KW-0336">GPI-anchor</keyword>
<dbReference type="InterPro" id="IPR004886">
    <property type="entry name" value="Glucanosyltransferase"/>
</dbReference>
<feature type="region of interest" description="Disordered" evidence="6">
    <location>
        <begin position="496"/>
        <end position="557"/>
    </location>
</feature>
<evidence type="ECO:0000256" key="6">
    <source>
        <dbReference type="SAM" id="MobiDB-lite"/>
    </source>
</evidence>
<feature type="compositionally biased region" description="Basic and acidic residues" evidence="6">
    <location>
        <begin position="451"/>
        <end position="475"/>
    </location>
</feature>
<keyword evidence="5 7" id="KW-0472">Membrane</keyword>
<comment type="function">
    <text evidence="5">Splits internally a 1,3-beta-glucan molecule and transfers the newly generated reducing end (the donor) to the non-reducing end of another 1,3-beta-glucan molecule (the acceptor) forming a 1,3-beta linkage, resulting in the elongation of 1,3-beta-glucan chains in the cell wall.</text>
</comment>
<dbReference type="PANTHER" id="PTHR31468:SF8">
    <property type="entry name" value="1,3-BETA-GLUCANOSYLTRANSFERASE GAS2"/>
    <property type="match status" value="1"/>
</dbReference>
<dbReference type="SUPFAM" id="SSF51445">
    <property type="entry name" value="(Trans)glycosidases"/>
    <property type="match status" value="1"/>
</dbReference>